<dbReference type="AlphaFoldDB" id="A0A9W9IQ55"/>
<protein>
    <recommendedName>
        <fullName evidence="4">Transposase Tc1-like domain-containing protein</fullName>
    </recommendedName>
</protein>
<evidence type="ECO:0000313" key="3">
    <source>
        <dbReference type="Proteomes" id="UP001146351"/>
    </source>
</evidence>
<evidence type="ECO:0008006" key="4">
    <source>
        <dbReference type="Google" id="ProtNLM"/>
    </source>
</evidence>
<dbReference type="Proteomes" id="UP001146351">
    <property type="component" value="Unassembled WGS sequence"/>
</dbReference>
<dbReference type="OrthoDB" id="4737581at2759"/>
<reference evidence="2" key="2">
    <citation type="journal article" date="2023" name="IMA Fungus">
        <title>Comparative genomic study of the Penicillium genus elucidates a diverse pangenome and 15 lateral gene transfer events.</title>
        <authorList>
            <person name="Petersen C."/>
            <person name="Sorensen T."/>
            <person name="Nielsen M.R."/>
            <person name="Sondergaard T.E."/>
            <person name="Sorensen J.L."/>
            <person name="Fitzpatrick D.A."/>
            <person name="Frisvad J.C."/>
            <person name="Nielsen K.L."/>
        </authorList>
    </citation>
    <scope>NUCLEOTIDE SEQUENCE</scope>
    <source>
        <strain evidence="2">IBT 21917</strain>
    </source>
</reference>
<feature type="region of interest" description="Disordered" evidence="1">
    <location>
        <begin position="56"/>
        <end position="83"/>
    </location>
</feature>
<name>A0A9W9IQ55_9EURO</name>
<proteinExistence type="predicted"/>
<gene>
    <name evidence="2" type="ORF">N7492_000749</name>
</gene>
<accession>A0A9W9IQ55</accession>
<feature type="compositionally biased region" description="Polar residues" evidence="1">
    <location>
        <begin position="56"/>
        <end position="65"/>
    </location>
</feature>
<keyword evidence="3" id="KW-1185">Reference proteome</keyword>
<feature type="compositionally biased region" description="Basic and acidic residues" evidence="1">
    <location>
        <begin position="73"/>
        <end position="83"/>
    </location>
</feature>
<dbReference type="EMBL" id="JAPQKO010000001">
    <property type="protein sequence ID" value="KAJ5183133.1"/>
    <property type="molecule type" value="Genomic_DNA"/>
</dbReference>
<evidence type="ECO:0000313" key="2">
    <source>
        <dbReference type="EMBL" id="KAJ5183133.1"/>
    </source>
</evidence>
<comment type="caution">
    <text evidence="2">The sequence shown here is derived from an EMBL/GenBank/DDBJ whole genome shotgun (WGS) entry which is preliminary data.</text>
</comment>
<sequence length="122" mass="14419">MPPIRTARAPVRPPRRRNCELDPYIRTKLVELRQTAEIYAKYPSIPISTIKSTVYRASQRVENQTSPRSRRPRSLDDDDKSKLLHSIDENPRVTYDELIATVDFKAYRSTIWRLLHEEGRRK</sequence>
<organism evidence="2 3">
    <name type="scientific">Penicillium capsulatum</name>
    <dbReference type="NCBI Taxonomy" id="69766"/>
    <lineage>
        <taxon>Eukaryota</taxon>
        <taxon>Fungi</taxon>
        <taxon>Dikarya</taxon>
        <taxon>Ascomycota</taxon>
        <taxon>Pezizomycotina</taxon>
        <taxon>Eurotiomycetes</taxon>
        <taxon>Eurotiomycetidae</taxon>
        <taxon>Eurotiales</taxon>
        <taxon>Aspergillaceae</taxon>
        <taxon>Penicillium</taxon>
    </lineage>
</organism>
<reference evidence="2" key="1">
    <citation type="submission" date="2022-11" db="EMBL/GenBank/DDBJ databases">
        <authorList>
            <person name="Petersen C."/>
        </authorList>
    </citation>
    <scope>NUCLEOTIDE SEQUENCE</scope>
    <source>
        <strain evidence="2">IBT 21917</strain>
    </source>
</reference>
<evidence type="ECO:0000256" key="1">
    <source>
        <dbReference type="SAM" id="MobiDB-lite"/>
    </source>
</evidence>